<dbReference type="GO" id="GO:0034220">
    <property type="term" value="P:monoatomic ion transmembrane transport"/>
    <property type="evidence" value="ECO:0007669"/>
    <property type="project" value="UniProtKB-KW"/>
</dbReference>
<protein>
    <submittedName>
        <fullName evidence="14">Uncharacterized protein</fullName>
    </submittedName>
</protein>
<dbReference type="GO" id="GO:0005886">
    <property type="term" value="C:plasma membrane"/>
    <property type="evidence" value="ECO:0007669"/>
    <property type="project" value="UniProtKB-SubCell"/>
</dbReference>
<evidence type="ECO:0000256" key="13">
    <source>
        <dbReference type="SAM" id="SignalP"/>
    </source>
</evidence>
<dbReference type="InterPro" id="IPR051432">
    <property type="entry name" value="KCNMA1_auxiliary"/>
</dbReference>
<keyword evidence="5" id="KW-0812">Transmembrane</keyword>
<evidence type="ECO:0000256" key="7">
    <source>
        <dbReference type="ARBA" id="ARBA00022737"/>
    </source>
</evidence>
<comment type="caution">
    <text evidence="14">The sequence shown here is derived from an EMBL/GenBank/DDBJ whole genome shotgun (WGS) entry which is preliminary data.</text>
</comment>
<evidence type="ECO:0000256" key="2">
    <source>
        <dbReference type="ARBA" id="ARBA00022448"/>
    </source>
</evidence>
<dbReference type="PRINTS" id="PR00019">
    <property type="entry name" value="LEURICHRPT"/>
</dbReference>
<evidence type="ECO:0000256" key="10">
    <source>
        <dbReference type="ARBA" id="ARBA00023136"/>
    </source>
</evidence>
<feature type="chain" id="PRO_5041677554" evidence="13">
    <location>
        <begin position="22"/>
        <end position="135"/>
    </location>
</feature>
<keyword evidence="15" id="KW-1185">Reference proteome</keyword>
<evidence type="ECO:0000256" key="5">
    <source>
        <dbReference type="ARBA" id="ARBA00022692"/>
    </source>
</evidence>
<evidence type="ECO:0000256" key="6">
    <source>
        <dbReference type="ARBA" id="ARBA00022729"/>
    </source>
</evidence>
<dbReference type="Gene3D" id="3.80.10.10">
    <property type="entry name" value="Ribonuclease Inhibitor"/>
    <property type="match status" value="1"/>
</dbReference>
<keyword evidence="12" id="KW-0407">Ion channel</keyword>
<gene>
    <name evidence="14" type="ORF">FSP39_008254</name>
</gene>
<keyword evidence="7" id="KW-0677">Repeat</keyword>
<dbReference type="AlphaFoldDB" id="A0AA89C6V6"/>
<keyword evidence="9" id="KW-0406">Ion transport</keyword>
<keyword evidence="11" id="KW-1015">Disulfide bond</keyword>
<dbReference type="Pfam" id="PF13855">
    <property type="entry name" value="LRR_8"/>
    <property type="match status" value="1"/>
</dbReference>
<dbReference type="SUPFAM" id="SSF52058">
    <property type="entry name" value="L domain-like"/>
    <property type="match status" value="1"/>
</dbReference>
<evidence type="ECO:0000256" key="3">
    <source>
        <dbReference type="ARBA" id="ARBA00022475"/>
    </source>
</evidence>
<dbReference type="InterPro" id="IPR003591">
    <property type="entry name" value="Leu-rich_rpt_typical-subtyp"/>
</dbReference>
<keyword evidence="4" id="KW-0433">Leucine-rich repeat</keyword>
<keyword evidence="6 13" id="KW-0732">Signal</keyword>
<evidence type="ECO:0000256" key="9">
    <source>
        <dbReference type="ARBA" id="ARBA00023065"/>
    </source>
</evidence>
<keyword evidence="10" id="KW-0472">Membrane</keyword>
<keyword evidence="2" id="KW-0813">Transport</keyword>
<dbReference type="Proteomes" id="UP001186944">
    <property type="component" value="Unassembled WGS sequence"/>
</dbReference>
<evidence type="ECO:0000256" key="1">
    <source>
        <dbReference type="ARBA" id="ARBA00004162"/>
    </source>
</evidence>
<name>A0AA89C6V6_PINIB</name>
<keyword evidence="8" id="KW-1133">Transmembrane helix</keyword>
<evidence type="ECO:0000313" key="15">
    <source>
        <dbReference type="Proteomes" id="UP001186944"/>
    </source>
</evidence>
<evidence type="ECO:0000256" key="11">
    <source>
        <dbReference type="ARBA" id="ARBA00023157"/>
    </source>
</evidence>
<dbReference type="PANTHER" id="PTHR46473">
    <property type="entry name" value="GH08155P"/>
    <property type="match status" value="1"/>
</dbReference>
<evidence type="ECO:0000313" key="14">
    <source>
        <dbReference type="EMBL" id="KAK3097275.1"/>
    </source>
</evidence>
<organism evidence="14 15">
    <name type="scientific">Pinctada imbricata</name>
    <name type="common">Atlantic pearl-oyster</name>
    <name type="synonym">Pinctada martensii</name>
    <dbReference type="NCBI Taxonomy" id="66713"/>
    <lineage>
        <taxon>Eukaryota</taxon>
        <taxon>Metazoa</taxon>
        <taxon>Spiralia</taxon>
        <taxon>Lophotrochozoa</taxon>
        <taxon>Mollusca</taxon>
        <taxon>Bivalvia</taxon>
        <taxon>Autobranchia</taxon>
        <taxon>Pteriomorphia</taxon>
        <taxon>Pterioida</taxon>
        <taxon>Pterioidea</taxon>
        <taxon>Pteriidae</taxon>
        <taxon>Pinctada</taxon>
    </lineage>
</organism>
<dbReference type="InterPro" id="IPR001611">
    <property type="entry name" value="Leu-rich_rpt"/>
</dbReference>
<dbReference type="PROSITE" id="PS51450">
    <property type="entry name" value="LRR"/>
    <property type="match status" value="3"/>
</dbReference>
<accession>A0AA89C6V6</accession>
<feature type="signal peptide" evidence="13">
    <location>
        <begin position="1"/>
        <end position="21"/>
    </location>
</feature>
<evidence type="ECO:0000256" key="8">
    <source>
        <dbReference type="ARBA" id="ARBA00022989"/>
    </source>
</evidence>
<dbReference type="SMART" id="SM00369">
    <property type="entry name" value="LRR_TYP"/>
    <property type="match status" value="3"/>
</dbReference>
<proteinExistence type="predicted"/>
<dbReference type="InterPro" id="IPR032675">
    <property type="entry name" value="LRR_dom_sf"/>
</dbReference>
<reference evidence="14" key="1">
    <citation type="submission" date="2019-08" db="EMBL/GenBank/DDBJ databases">
        <title>The improved chromosome-level genome for the pearl oyster Pinctada fucata martensii using PacBio sequencing and Hi-C.</title>
        <authorList>
            <person name="Zheng Z."/>
        </authorList>
    </citation>
    <scope>NUCLEOTIDE SEQUENCE</scope>
    <source>
        <strain evidence="14">ZZ-2019</strain>
        <tissue evidence="14">Adductor muscle</tissue>
    </source>
</reference>
<dbReference type="PANTHER" id="PTHR46473:SF10">
    <property type="entry name" value="LD45603P-RELATED"/>
    <property type="match status" value="1"/>
</dbReference>
<sequence>MDGLWTWKLFCFLTCSSLAWALCPNNSGVIDLSHQGLTSINASVFVDCPADAHTLILSGNNITRIHNDSFLEGQTVKFYQLLSLDLSNNHIEHIDDTAFGLLRRLEVLNLSGNSLTMLQSLLLDNKFYLRAVDFS</sequence>
<keyword evidence="3" id="KW-1003">Cell membrane</keyword>
<comment type="subcellular location">
    <subcellularLocation>
        <location evidence="1">Cell membrane</location>
        <topology evidence="1">Single-pass membrane protein</topology>
    </subcellularLocation>
</comment>
<evidence type="ECO:0000256" key="4">
    <source>
        <dbReference type="ARBA" id="ARBA00022614"/>
    </source>
</evidence>
<dbReference type="EMBL" id="VSWD01000007">
    <property type="protein sequence ID" value="KAK3097275.1"/>
    <property type="molecule type" value="Genomic_DNA"/>
</dbReference>
<evidence type="ECO:0000256" key="12">
    <source>
        <dbReference type="ARBA" id="ARBA00023303"/>
    </source>
</evidence>